<evidence type="ECO:0000256" key="1">
    <source>
        <dbReference type="SAM" id="Phobius"/>
    </source>
</evidence>
<keyword evidence="1" id="KW-1133">Transmembrane helix</keyword>
<protein>
    <submittedName>
        <fullName evidence="2">Uncharacterized protein</fullName>
    </submittedName>
</protein>
<comment type="caution">
    <text evidence="2">The sequence shown here is derived from an EMBL/GenBank/DDBJ whole genome shotgun (WGS) entry which is preliminary data.</text>
</comment>
<organism evidence="2 3">
    <name type="scientific">Mesobacillus subterraneus</name>
    <dbReference type="NCBI Taxonomy" id="285983"/>
    <lineage>
        <taxon>Bacteria</taxon>
        <taxon>Bacillati</taxon>
        <taxon>Bacillota</taxon>
        <taxon>Bacilli</taxon>
        <taxon>Bacillales</taxon>
        <taxon>Bacillaceae</taxon>
        <taxon>Mesobacillus</taxon>
    </lineage>
</organism>
<sequence length="62" mass="6620">MGGYIMDLTIVALLIVGITATIGVITNGVGNKFFSGNKRNEFVDQSTRLQHGWKNVGGGHKS</sequence>
<keyword evidence="1" id="KW-0812">Transmembrane</keyword>
<keyword evidence="1" id="KW-0472">Membrane</keyword>
<reference evidence="3" key="1">
    <citation type="submission" date="2018-12" db="EMBL/GenBank/DDBJ databases">
        <title>Bacillus chawlae sp. nov., Bacillus glennii sp. nov., and Bacillus saganii sp. nov. Isolated from the Vehicle Assembly Building at Kennedy Space Center where the Viking Spacecraft were Assembled.</title>
        <authorList>
            <person name="Seuylemezian A."/>
            <person name="Vaishampayan P."/>
        </authorList>
    </citation>
    <scope>NUCLEOTIDE SEQUENCE [LARGE SCALE GENOMIC DNA]</scope>
    <source>
        <strain evidence="3">DSM 13966</strain>
    </source>
</reference>
<proteinExistence type="predicted"/>
<dbReference type="RefSeq" id="WP_125478282.1">
    <property type="nucleotide sequence ID" value="NZ_RSFW01000002.1"/>
</dbReference>
<gene>
    <name evidence="2" type="ORF">EJA10_01840</name>
</gene>
<dbReference type="OrthoDB" id="2888596at2"/>
<dbReference type="Proteomes" id="UP000279911">
    <property type="component" value="Unassembled WGS sequence"/>
</dbReference>
<evidence type="ECO:0000313" key="2">
    <source>
        <dbReference type="EMBL" id="RSD29410.1"/>
    </source>
</evidence>
<accession>A0A427TYW9</accession>
<evidence type="ECO:0000313" key="3">
    <source>
        <dbReference type="Proteomes" id="UP000279911"/>
    </source>
</evidence>
<feature type="transmembrane region" description="Helical" evidence="1">
    <location>
        <begin position="6"/>
        <end position="29"/>
    </location>
</feature>
<dbReference type="EMBL" id="RSFW01000002">
    <property type="protein sequence ID" value="RSD29410.1"/>
    <property type="molecule type" value="Genomic_DNA"/>
</dbReference>
<name>A0A427TYW9_9BACI</name>
<dbReference type="AlphaFoldDB" id="A0A427TYW9"/>